<proteinExistence type="predicted"/>
<evidence type="ECO:0000313" key="6">
    <source>
        <dbReference type="Proteomes" id="UP000461670"/>
    </source>
</evidence>
<dbReference type="GO" id="GO:0005829">
    <property type="term" value="C:cytosol"/>
    <property type="evidence" value="ECO:0007669"/>
    <property type="project" value="TreeGrafter"/>
</dbReference>
<comment type="caution">
    <text evidence="5">The sequence shown here is derived from an EMBL/GenBank/DDBJ whole genome shotgun (WGS) entry which is preliminary data.</text>
</comment>
<keyword evidence="3" id="KW-0804">Transcription</keyword>
<dbReference type="SMART" id="SM00342">
    <property type="entry name" value="HTH_ARAC"/>
    <property type="match status" value="1"/>
</dbReference>
<dbReference type="PROSITE" id="PS01124">
    <property type="entry name" value="HTH_ARAC_FAMILY_2"/>
    <property type="match status" value="1"/>
</dbReference>
<evidence type="ECO:0000256" key="1">
    <source>
        <dbReference type="ARBA" id="ARBA00023015"/>
    </source>
</evidence>
<evidence type="ECO:0000259" key="4">
    <source>
        <dbReference type="PROSITE" id="PS01124"/>
    </source>
</evidence>
<name>A0A7V8FR38_9BURK</name>
<sequence>MAPHLTFSLDIGWRTLLKDLGLRPEHVLRKAGLPDDLFARAGHGLDTDQYFRFWRALELEVGDATFPLRLVERVSAEVFDPPLFAALCSANLMQAVQRLAKYKQLVAPMHLAVDVDHSGALTVSPRWLSVQTELPHSLQVAEVAFFLQLARLATREPVQALRVALPPLPSSTCARRYERFFGVPVQRGERPAITFAAADALRPFLTVNEGMWRVFEPDLRRRLSELDAAATMAERVRAVLLELLPSNTATIEKAAERLGLSKRTMQRRLEDEGENFRALVNTTRESLARHYLGSTTMTGGEIAFLLGFEDPNSFYRAFLEWTGQTPDTARSAMRLN</sequence>
<evidence type="ECO:0000313" key="5">
    <source>
        <dbReference type="EMBL" id="KAF1023020.1"/>
    </source>
</evidence>
<dbReference type="InterPro" id="IPR009057">
    <property type="entry name" value="Homeodomain-like_sf"/>
</dbReference>
<dbReference type="GO" id="GO:0003700">
    <property type="term" value="F:DNA-binding transcription factor activity"/>
    <property type="evidence" value="ECO:0007669"/>
    <property type="project" value="InterPro"/>
</dbReference>
<gene>
    <name evidence="5" type="primary">virS</name>
    <name evidence="5" type="ORF">GAK30_00710</name>
</gene>
<feature type="domain" description="HTH araC/xylS-type" evidence="4">
    <location>
        <begin position="234"/>
        <end position="332"/>
    </location>
</feature>
<dbReference type="InterPro" id="IPR032687">
    <property type="entry name" value="AraC-type_N"/>
</dbReference>
<dbReference type="Proteomes" id="UP000461670">
    <property type="component" value="Unassembled WGS sequence"/>
</dbReference>
<dbReference type="GO" id="GO:0000976">
    <property type="term" value="F:transcription cis-regulatory region binding"/>
    <property type="evidence" value="ECO:0007669"/>
    <property type="project" value="TreeGrafter"/>
</dbReference>
<dbReference type="PANTHER" id="PTHR47894">
    <property type="entry name" value="HTH-TYPE TRANSCRIPTIONAL REGULATOR GADX"/>
    <property type="match status" value="1"/>
</dbReference>
<dbReference type="Pfam" id="PF12625">
    <property type="entry name" value="Arabinose_bd"/>
    <property type="match status" value="1"/>
</dbReference>
<dbReference type="AlphaFoldDB" id="A0A7V8FR38"/>
<accession>A0A7V8FR38</accession>
<evidence type="ECO:0000256" key="2">
    <source>
        <dbReference type="ARBA" id="ARBA00023125"/>
    </source>
</evidence>
<dbReference type="PANTHER" id="PTHR47894:SF4">
    <property type="entry name" value="HTH-TYPE TRANSCRIPTIONAL REGULATOR GADX"/>
    <property type="match status" value="1"/>
</dbReference>
<reference evidence="6" key="1">
    <citation type="journal article" date="2020" name="MBio">
        <title>Horizontal gene transfer to a defensive symbiont with a reduced genome amongst a multipartite beetle microbiome.</title>
        <authorList>
            <person name="Waterworth S.C."/>
            <person name="Florez L.V."/>
            <person name="Rees E.R."/>
            <person name="Hertweck C."/>
            <person name="Kaltenpoth M."/>
            <person name="Kwan J.C."/>
        </authorList>
    </citation>
    <scope>NUCLEOTIDE SEQUENCE [LARGE SCALE GENOMIC DNA]</scope>
</reference>
<dbReference type="Gene3D" id="1.10.10.60">
    <property type="entry name" value="Homeodomain-like"/>
    <property type="match status" value="1"/>
</dbReference>
<keyword evidence="1" id="KW-0805">Transcription regulation</keyword>
<organism evidence="5 6">
    <name type="scientific">Paracidovorax wautersii</name>
    <dbReference type="NCBI Taxonomy" id="1177982"/>
    <lineage>
        <taxon>Bacteria</taxon>
        <taxon>Pseudomonadati</taxon>
        <taxon>Pseudomonadota</taxon>
        <taxon>Betaproteobacteria</taxon>
        <taxon>Burkholderiales</taxon>
        <taxon>Comamonadaceae</taxon>
        <taxon>Paracidovorax</taxon>
    </lineage>
</organism>
<dbReference type="InterPro" id="IPR018060">
    <property type="entry name" value="HTH_AraC"/>
</dbReference>
<protein>
    <submittedName>
        <fullName evidence="5">HTH-type transcriptional regulator VirS</fullName>
    </submittedName>
</protein>
<keyword evidence="2" id="KW-0238">DNA-binding</keyword>
<evidence type="ECO:0000256" key="3">
    <source>
        <dbReference type="ARBA" id="ARBA00023163"/>
    </source>
</evidence>
<dbReference type="Pfam" id="PF12833">
    <property type="entry name" value="HTH_18"/>
    <property type="match status" value="1"/>
</dbReference>
<dbReference type="SUPFAM" id="SSF46689">
    <property type="entry name" value="Homeodomain-like"/>
    <property type="match status" value="1"/>
</dbReference>
<dbReference type="EMBL" id="WNDQ01000007">
    <property type="protein sequence ID" value="KAF1023020.1"/>
    <property type="molecule type" value="Genomic_DNA"/>
</dbReference>